<evidence type="ECO:0000256" key="1">
    <source>
        <dbReference type="SAM" id="Phobius"/>
    </source>
</evidence>
<keyword evidence="1" id="KW-0812">Transmembrane</keyword>
<dbReference type="EMBL" id="QKYT01000445">
    <property type="protein sequence ID" value="RIA85127.1"/>
    <property type="molecule type" value="Genomic_DNA"/>
</dbReference>
<protein>
    <recommendedName>
        <fullName evidence="4">Ion transport domain-containing protein</fullName>
    </recommendedName>
</protein>
<reference evidence="2 3" key="1">
    <citation type="submission" date="2018-06" db="EMBL/GenBank/DDBJ databases">
        <title>Comparative genomics reveals the genomic features of Rhizophagus irregularis, R. cerebriforme, R. diaphanum and Gigaspora rosea, and their symbiotic lifestyle signature.</title>
        <authorList>
            <person name="Morin E."/>
            <person name="San Clemente H."/>
            <person name="Chen E.C.H."/>
            <person name="De La Providencia I."/>
            <person name="Hainaut M."/>
            <person name="Kuo A."/>
            <person name="Kohler A."/>
            <person name="Murat C."/>
            <person name="Tang N."/>
            <person name="Roy S."/>
            <person name="Loubradou J."/>
            <person name="Henrissat B."/>
            <person name="Grigoriev I.V."/>
            <person name="Corradi N."/>
            <person name="Roux C."/>
            <person name="Martin F.M."/>
        </authorList>
    </citation>
    <scope>NUCLEOTIDE SEQUENCE [LARGE SCALE GENOMIC DNA]</scope>
    <source>
        <strain evidence="2 3">DAOM 227022</strain>
    </source>
</reference>
<dbReference type="OrthoDB" id="2350947at2759"/>
<keyword evidence="3" id="KW-1185">Reference proteome</keyword>
<feature type="transmembrane region" description="Helical" evidence="1">
    <location>
        <begin position="1062"/>
        <end position="1079"/>
    </location>
</feature>
<gene>
    <name evidence="2" type="ORF">C1645_879508</name>
</gene>
<keyword evidence="1" id="KW-0472">Membrane</keyword>
<evidence type="ECO:0000313" key="2">
    <source>
        <dbReference type="EMBL" id="RIA85127.1"/>
    </source>
</evidence>
<dbReference type="Proteomes" id="UP000265703">
    <property type="component" value="Unassembled WGS sequence"/>
</dbReference>
<name>A0A397SME8_9GLOM</name>
<accession>A0A397SME8</accession>
<feature type="transmembrane region" description="Helical" evidence="1">
    <location>
        <begin position="1100"/>
        <end position="1118"/>
    </location>
</feature>
<feature type="transmembrane region" description="Helical" evidence="1">
    <location>
        <begin position="1027"/>
        <end position="1050"/>
    </location>
</feature>
<dbReference type="AlphaFoldDB" id="A0A397SME8"/>
<keyword evidence="1" id="KW-1133">Transmembrane helix</keyword>
<dbReference type="STRING" id="658196.A0A397SME8"/>
<organism evidence="2 3">
    <name type="scientific">Glomus cerebriforme</name>
    <dbReference type="NCBI Taxonomy" id="658196"/>
    <lineage>
        <taxon>Eukaryota</taxon>
        <taxon>Fungi</taxon>
        <taxon>Fungi incertae sedis</taxon>
        <taxon>Mucoromycota</taxon>
        <taxon>Glomeromycotina</taxon>
        <taxon>Glomeromycetes</taxon>
        <taxon>Glomerales</taxon>
        <taxon>Glomeraceae</taxon>
        <taxon>Glomus</taxon>
    </lineage>
</organism>
<evidence type="ECO:0008006" key="4">
    <source>
        <dbReference type="Google" id="ProtNLM"/>
    </source>
</evidence>
<proteinExistence type="predicted"/>
<evidence type="ECO:0000313" key="3">
    <source>
        <dbReference type="Proteomes" id="UP000265703"/>
    </source>
</evidence>
<comment type="caution">
    <text evidence="2">The sequence shown here is derived from an EMBL/GenBank/DDBJ whole genome shotgun (WGS) entry which is preliminary data.</text>
</comment>
<sequence length="1132" mass="134351">MSSTSSQHNSEKKNFQIEISQDGKFAITFDTANHRFKIYKNSDYRSFTNSKNDEAKNDNEQDATFADFSELDSPINENQTFFNRLQEGDDIINEIIVNFEIDDKFNSLKIYNDPHYQSNQNFSNNDQYRWSFNISSLQTYGNEKFIFVAISYIDVEMDMKGKKGEPTNVENDMNGPTENYYKMNMSNDSLVHKRDSLYIEYLLIAEKKIFDFGSQGKTIILCFKLNESNESYSLANRDYPLNYHHYCGDISGIPRFINEQGDINKQDDIINNQNLKRFILLNFNGIYNYEYNNENLSFNYSEKFDYPKSMKDELNYWHTGNLTDCMNRLLACLYNNYLLVEKYKNKVQVLEVCNLAEMKFETEAKIVKNKDKHIKKYNKNNFTISKNKLQLCYTRGLHSIKLYLVENGLQIAAKNFEGDIEKIHLLEFIYNDEMLLIIGDDKEQRQRAIIWNLYNTDKVESIPLEDLDTCLARTSGNLLHVDDKGNVRSILKNIEIKKEKEKKKIPVKEKKGIILYENGLENYKKFCIVADGKEPWVTDRYESYSFCLDHNDEKTVELIVGKSTVQIWHKIHHKKNCPNKGEPFLEYIWTNGVPIDQEYDDAYNGLHIEKIEFGHEHLRLKVYWDEKNEKGNLKRKKRIIQWNDIVEKVNAIRSACKALEHLNKRRRYLSNNFSKVHCYDEMVMYINHMIWRFINNSPDQFRLLDVRHNVMKNLILGDCDHLIKFILFGNDENCPANDKSCNNGIKEKFVIKHIPRNVYWKKERNFVQDDDLRPFEEPTNESEPRKIEPTNDLELAIYHCKGRELKDTMIVAYLLEYYTRHAIEYAGWMTTVSRALPFLYKYHYVDYAKKLFRKECFADQDHFSAQDPYDIIPNGFRSGYFREKVFIAFRPVDKLQSDKVSKLDSFTQQMIDNFKKMKNKLVKFFDKDYEKSPIALRVVPLPGFTIHKIKKVKKENNDKTAEFGFIKILLKILWLLFIPRWYQIRHSDINKLSPFARVIRYEDNDDMYDNPATEAVIDFRWRNARTFFILLFLRFIIFAFCFIFVSNAYITHNVTEEKYNTFLLVLIGLFYYLAVYLMATEIIQCFHHGFKKYFSEVFNYFDLLSIIIPTIVMSYIFVDFQHSDGFGNVNIV</sequence>